<proteinExistence type="inferred from homology"/>
<name>A0A8C2G2A4_CYPCA</name>
<reference evidence="2" key="1">
    <citation type="submission" date="2025-08" db="UniProtKB">
        <authorList>
            <consortium name="Ensembl"/>
        </authorList>
    </citation>
    <scope>IDENTIFICATION</scope>
</reference>
<organism evidence="2 3">
    <name type="scientific">Cyprinus carpio</name>
    <name type="common">Common carp</name>
    <dbReference type="NCBI Taxonomy" id="7962"/>
    <lineage>
        <taxon>Eukaryota</taxon>
        <taxon>Metazoa</taxon>
        <taxon>Chordata</taxon>
        <taxon>Craniata</taxon>
        <taxon>Vertebrata</taxon>
        <taxon>Euteleostomi</taxon>
        <taxon>Actinopterygii</taxon>
        <taxon>Neopterygii</taxon>
        <taxon>Teleostei</taxon>
        <taxon>Ostariophysi</taxon>
        <taxon>Cypriniformes</taxon>
        <taxon>Cyprinidae</taxon>
        <taxon>Cyprininae</taxon>
        <taxon>Cyprinus</taxon>
    </lineage>
</organism>
<evidence type="ECO:0000313" key="2">
    <source>
        <dbReference type="Ensembl" id="ENSCCRP00020064134.1"/>
    </source>
</evidence>
<sequence length="290" mass="33026">MRSAALCDPQCFKLCGAFVVSAELPDCFAAPQSLSVTLVRMALISIEDLAGLDDEQVDDDITDSAEPMDEEEEDRMYAHWQAVGRTHHVSVPREMRGPIQEMTRRNQTSEREPVPSVTVSRHEKLGEVLYEERVYPAGKWACVSKADTLYEQSISNAFMKLMRFICKENSTGRYLGMTVPVVNEITMAEDGTNFMKDVLTAYYLPTEFQARPPEPTDPDIRIVHRDAIRVIARVFYGTTTEETISRQISSLWELLGSSEDVLQDRYMVAVYENPGVPQRRNEIWFIRRGS</sequence>
<dbReference type="InterPro" id="IPR006917">
    <property type="entry name" value="SOUL_heme-bd"/>
</dbReference>
<dbReference type="Pfam" id="PF04832">
    <property type="entry name" value="SOUL"/>
    <property type="match status" value="1"/>
</dbReference>
<protein>
    <submittedName>
        <fullName evidence="2">Heme-binding protein soul4</fullName>
    </submittedName>
</protein>
<accession>A0A8C2G2A4</accession>
<dbReference type="Proteomes" id="UP000694701">
    <property type="component" value="Unplaced"/>
</dbReference>
<evidence type="ECO:0000256" key="1">
    <source>
        <dbReference type="ARBA" id="ARBA00009817"/>
    </source>
</evidence>
<dbReference type="GO" id="GO:0020037">
    <property type="term" value="F:heme binding"/>
    <property type="evidence" value="ECO:0007669"/>
    <property type="project" value="TreeGrafter"/>
</dbReference>
<evidence type="ECO:0000313" key="3">
    <source>
        <dbReference type="Proteomes" id="UP000694701"/>
    </source>
</evidence>
<dbReference type="InterPro" id="IPR011256">
    <property type="entry name" value="Reg_factor_effector_dom_sf"/>
</dbReference>
<dbReference type="PANTHER" id="PTHR11220">
    <property type="entry name" value="HEME-BINDING PROTEIN-RELATED"/>
    <property type="match status" value="1"/>
</dbReference>
<dbReference type="Ensembl" id="ENSCCRT00020070614.1">
    <property type="protein sequence ID" value="ENSCCRP00020064134.1"/>
    <property type="gene ID" value="ENSCCRG00020030248.1"/>
</dbReference>
<dbReference type="SUPFAM" id="SSF55136">
    <property type="entry name" value="Probable bacterial effector-binding domain"/>
    <property type="match status" value="1"/>
</dbReference>
<comment type="similarity">
    <text evidence="1">Belongs to the HEBP family.</text>
</comment>
<dbReference type="PANTHER" id="PTHR11220:SF24">
    <property type="entry name" value="HEME-BINDING PROTEIN 1"/>
    <property type="match status" value="1"/>
</dbReference>
<dbReference type="Gene3D" id="3.20.80.10">
    <property type="entry name" value="Regulatory factor, effector binding domain"/>
    <property type="match status" value="1"/>
</dbReference>
<dbReference type="AlphaFoldDB" id="A0A8C2G2A4"/>